<dbReference type="Proteomes" id="UP000044841">
    <property type="component" value="Unassembled WGS sequence"/>
</dbReference>
<evidence type="ECO:0000259" key="1">
    <source>
        <dbReference type="PROSITE" id="PS51186"/>
    </source>
</evidence>
<dbReference type="Gene3D" id="3.40.630.30">
    <property type="match status" value="1"/>
</dbReference>
<dbReference type="SUPFAM" id="SSF55729">
    <property type="entry name" value="Acyl-CoA N-acyltransferases (Nat)"/>
    <property type="match status" value="1"/>
</dbReference>
<organism evidence="2 3">
    <name type="scientific">Rhizoctonia solani</name>
    <dbReference type="NCBI Taxonomy" id="456999"/>
    <lineage>
        <taxon>Eukaryota</taxon>
        <taxon>Fungi</taxon>
        <taxon>Dikarya</taxon>
        <taxon>Basidiomycota</taxon>
        <taxon>Agaricomycotina</taxon>
        <taxon>Agaricomycetes</taxon>
        <taxon>Cantharellales</taxon>
        <taxon>Ceratobasidiaceae</taxon>
        <taxon>Rhizoctonia</taxon>
    </lineage>
</organism>
<proteinExistence type="predicted"/>
<evidence type="ECO:0000313" key="3">
    <source>
        <dbReference type="Proteomes" id="UP000044841"/>
    </source>
</evidence>
<gene>
    <name evidence="2" type="ORF">RSOLAG22IIIB_05137</name>
</gene>
<sequence>MTDSPKKQLSIREAVLKDIPYLTRICLLTANAGQSAESLHRYPELLGGLYIEPYLKLSPTFGFVLVDTPQNDKETILGYLLATSDSRTHEAAAEKESYPPLRVKYPNNPYPSDATDRDQGVINRIHKPLIRPQGLVDISPAHIHINLLPAAQRQGWGVKLIDEAVRVLKGQGQSALFVGIDSRNHNARAFYLRIGFKPFPFPDKEYFVLHFDDWKGIKP</sequence>
<dbReference type="InterPro" id="IPR016181">
    <property type="entry name" value="Acyl_CoA_acyltransferase"/>
</dbReference>
<dbReference type="PANTHER" id="PTHR13170">
    <property type="entry name" value="O-GLCNACASE"/>
    <property type="match status" value="1"/>
</dbReference>
<protein>
    <recommendedName>
        <fullName evidence="1">N-acetyltransferase domain-containing protein</fullName>
    </recommendedName>
</protein>
<dbReference type="EMBL" id="CYGV01001334">
    <property type="protein sequence ID" value="CUA73005.1"/>
    <property type="molecule type" value="Genomic_DNA"/>
</dbReference>
<evidence type="ECO:0000313" key="2">
    <source>
        <dbReference type="EMBL" id="CUA73005.1"/>
    </source>
</evidence>
<dbReference type="AlphaFoldDB" id="A0A0K6G3A3"/>
<dbReference type="InterPro" id="IPR051822">
    <property type="entry name" value="Glycosyl_Hydrolase_84"/>
</dbReference>
<dbReference type="GO" id="GO:0009100">
    <property type="term" value="P:glycoprotein metabolic process"/>
    <property type="evidence" value="ECO:0007669"/>
    <property type="project" value="TreeGrafter"/>
</dbReference>
<keyword evidence="3" id="KW-1185">Reference proteome</keyword>
<reference evidence="2 3" key="1">
    <citation type="submission" date="2015-07" db="EMBL/GenBank/DDBJ databases">
        <authorList>
            <person name="Noorani M."/>
        </authorList>
    </citation>
    <scope>NUCLEOTIDE SEQUENCE [LARGE SCALE GENOMIC DNA]</scope>
    <source>
        <strain evidence="2">BBA 69670</strain>
    </source>
</reference>
<dbReference type="GO" id="GO:0016747">
    <property type="term" value="F:acyltransferase activity, transferring groups other than amino-acyl groups"/>
    <property type="evidence" value="ECO:0007669"/>
    <property type="project" value="InterPro"/>
</dbReference>
<name>A0A0K6G3A3_9AGAM</name>
<feature type="domain" description="N-acetyltransferase" evidence="1">
    <location>
        <begin position="77"/>
        <end position="218"/>
    </location>
</feature>
<accession>A0A0K6G3A3</accession>
<dbReference type="PANTHER" id="PTHR13170:SF16">
    <property type="entry name" value="PROTEIN O-GLCNACASE"/>
    <property type="match status" value="1"/>
</dbReference>
<dbReference type="PROSITE" id="PS51186">
    <property type="entry name" value="GNAT"/>
    <property type="match status" value="1"/>
</dbReference>
<dbReference type="InterPro" id="IPR000182">
    <property type="entry name" value="GNAT_dom"/>
</dbReference>
<dbReference type="GO" id="GO:0016231">
    <property type="term" value="F:beta-N-acetylglucosaminidase activity"/>
    <property type="evidence" value="ECO:0007669"/>
    <property type="project" value="TreeGrafter"/>
</dbReference>
<dbReference type="Pfam" id="PF00583">
    <property type="entry name" value="Acetyltransf_1"/>
    <property type="match status" value="1"/>
</dbReference>